<organism evidence="1 2">
    <name type="scientific">Aspergillus brunneoviolaceus CBS 621.78</name>
    <dbReference type="NCBI Taxonomy" id="1450534"/>
    <lineage>
        <taxon>Eukaryota</taxon>
        <taxon>Fungi</taxon>
        <taxon>Dikarya</taxon>
        <taxon>Ascomycota</taxon>
        <taxon>Pezizomycotina</taxon>
        <taxon>Eurotiomycetes</taxon>
        <taxon>Eurotiomycetidae</taxon>
        <taxon>Eurotiales</taxon>
        <taxon>Aspergillaceae</taxon>
        <taxon>Aspergillus</taxon>
        <taxon>Aspergillus subgen. Circumdati</taxon>
    </lineage>
</organism>
<protein>
    <submittedName>
        <fullName evidence="1">Uncharacterized protein</fullName>
    </submittedName>
</protein>
<name>A0ACD1GEW3_9EURO</name>
<sequence>MSHLQKMITITVSDKGFGFENLFWSSADVRGVTQAHLRAKEVPAAGIQCFFICTGHFTFQQFVDALRAGIPGICDRVPIKAGDR</sequence>
<keyword evidence="2" id="KW-1185">Reference proteome</keyword>
<reference evidence="1" key="1">
    <citation type="submission" date="2018-02" db="EMBL/GenBank/DDBJ databases">
        <title>The genomes of Aspergillus section Nigri reveals drivers in fungal speciation.</title>
        <authorList>
            <consortium name="DOE Joint Genome Institute"/>
            <person name="Vesth T.C."/>
            <person name="Nybo J."/>
            <person name="Theobald S."/>
            <person name="Brandl J."/>
            <person name="Frisvad J.C."/>
            <person name="Nielsen K.F."/>
            <person name="Lyhne E.K."/>
            <person name="Kogle M.E."/>
            <person name="Kuo A."/>
            <person name="Riley R."/>
            <person name="Clum A."/>
            <person name="Nolan M."/>
            <person name="Lipzen A."/>
            <person name="Salamov A."/>
            <person name="Henrissat B."/>
            <person name="Wiebenga A."/>
            <person name="De vries R.P."/>
            <person name="Grigoriev I.V."/>
            <person name="Mortensen U.H."/>
            <person name="Andersen M.R."/>
            <person name="Baker S.E."/>
        </authorList>
    </citation>
    <scope>NUCLEOTIDE SEQUENCE</scope>
    <source>
        <strain evidence="1">CBS 621.78</strain>
    </source>
</reference>
<evidence type="ECO:0000313" key="1">
    <source>
        <dbReference type="EMBL" id="RAH47718.1"/>
    </source>
</evidence>
<accession>A0ACD1GEW3</accession>
<dbReference type="EMBL" id="KZ825328">
    <property type="protein sequence ID" value="RAH47718.1"/>
    <property type="molecule type" value="Genomic_DNA"/>
</dbReference>
<gene>
    <name evidence="1" type="ORF">BO95DRAFT_461786</name>
</gene>
<evidence type="ECO:0000313" key="2">
    <source>
        <dbReference type="Proteomes" id="UP000249057"/>
    </source>
</evidence>
<dbReference type="Proteomes" id="UP000249057">
    <property type="component" value="Unassembled WGS sequence"/>
</dbReference>
<proteinExistence type="predicted"/>